<comment type="caution">
    <text evidence="3">The sequence shown here is derived from an EMBL/GenBank/DDBJ whole genome shotgun (WGS) entry which is preliminary data.</text>
</comment>
<evidence type="ECO:0000313" key="4">
    <source>
        <dbReference type="Proteomes" id="UP001595836"/>
    </source>
</evidence>
<dbReference type="Gene3D" id="3.90.50.10">
    <property type="entry name" value="Photosynthetic Reaction Center, subunit H, domain 2"/>
    <property type="match status" value="1"/>
</dbReference>
<dbReference type="InterPro" id="IPR011033">
    <property type="entry name" value="PRC_barrel-like_sf"/>
</dbReference>
<organism evidence="3 4">
    <name type="scientific">Dietzia aurantiaca</name>
    <dbReference type="NCBI Taxonomy" id="983873"/>
    <lineage>
        <taxon>Bacteria</taxon>
        <taxon>Bacillati</taxon>
        <taxon>Actinomycetota</taxon>
        <taxon>Actinomycetes</taxon>
        <taxon>Mycobacteriales</taxon>
        <taxon>Dietziaceae</taxon>
        <taxon>Dietzia</taxon>
    </lineage>
</organism>
<proteinExistence type="predicted"/>
<evidence type="ECO:0000256" key="1">
    <source>
        <dbReference type="SAM" id="MobiDB-lite"/>
    </source>
</evidence>
<feature type="region of interest" description="Disordered" evidence="1">
    <location>
        <begin position="104"/>
        <end position="137"/>
    </location>
</feature>
<dbReference type="EMBL" id="JBHSHP010000018">
    <property type="protein sequence ID" value="MFC4754350.1"/>
    <property type="molecule type" value="Genomic_DNA"/>
</dbReference>
<dbReference type="SUPFAM" id="SSF50346">
    <property type="entry name" value="PRC-barrel domain"/>
    <property type="match status" value="1"/>
</dbReference>
<accession>A0ABV9PQ18</accession>
<dbReference type="Proteomes" id="UP001595836">
    <property type="component" value="Unassembled WGS sequence"/>
</dbReference>
<feature type="compositionally biased region" description="Basic residues" evidence="1">
    <location>
        <begin position="126"/>
        <end position="137"/>
    </location>
</feature>
<dbReference type="RefSeq" id="WP_344992104.1">
    <property type="nucleotide sequence ID" value="NZ_BAABCD010000019.1"/>
</dbReference>
<feature type="domain" description="PRC-barrel" evidence="2">
    <location>
        <begin position="8"/>
        <end position="75"/>
    </location>
</feature>
<sequence length="137" mass="15109">MIDKELLDSYYGTVVYDSEGNKIGKLSTVYLDDRTDEPTFATVSTSKLVTSESFVPLRGARVDGSEVHVQVTKDQVKDAPSVEVGRDLTADDENRLYEYYQLDGGGTDAVGSARPAGPALEAERARLRKHDHRRGED</sequence>
<dbReference type="InterPro" id="IPR027275">
    <property type="entry name" value="PRC-brl_dom"/>
</dbReference>
<name>A0ABV9PQ18_9ACTN</name>
<evidence type="ECO:0000259" key="2">
    <source>
        <dbReference type="Pfam" id="PF05239"/>
    </source>
</evidence>
<keyword evidence="4" id="KW-1185">Reference proteome</keyword>
<evidence type="ECO:0000313" key="3">
    <source>
        <dbReference type="EMBL" id="MFC4754350.1"/>
    </source>
</evidence>
<gene>
    <name evidence="3" type="ORF">ACFO7U_06095</name>
</gene>
<dbReference type="InterPro" id="IPR014747">
    <property type="entry name" value="Bac_photo_RC_H_C"/>
</dbReference>
<protein>
    <submittedName>
        <fullName evidence="3">PRC-barrel domain-containing protein</fullName>
    </submittedName>
</protein>
<dbReference type="Pfam" id="PF05239">
    <property type="entry name" value="PRC"/>
    <property type="match status" value="1"/>
</dbReference>
<reference evidence="4" key="1">
    <citation type="journal article" date="2019" name="Int. J. Syst. Evol. Microbiol.">
        <title>The Global Catalogue of Microorganisms (GCM) 10K type strain sequencing project: providing services to taxonomists for standard genome sequencing and annotation.</title>
        <authorList>
            <consortium name="The Broad Institute Genomics Platform"/>
            <consortium name="The Broad Institute Genome Sequencing Center for Infectious Disease"/>
            <person name="Wu L."/>
            <person name="Ma J."/>
        </authorList>
    </citation>
    <scope>NUCLEOTIDE SEQUENCE [LARGE SCALE GENOMIC DNA]</scope>
    <source>
        <strain evidence="4">JCM 11882</strain>
    </source>
</reference>